<keyword evidence="9 12" id="KW-0030">Aminoacyl-tRNA synthetase</keyword>
<keyword evidence="8 12" id="KW-0648">Protein biosynthesis</keyword>
<keyword evidence="13" id="KW-1185">Reference proteome</keyword>
<evidence type="ECO:0000256" key="11">
    <source>
        <dbReference type="ARBA" id="ARBA00048248"/>
    </source>
</evidence>
<dbReference type="GO" id="GO:0006437">
    <property type="term" value="P:tyrosyl-tRNA aminoacylation"/>
    <property type="evidence" value="ECO:0007669"/>
    <property type="project" value="InterPro"/>
</dbReference>
<dbReference type="PRINTS" id="PR01040">
    <property type="entry name" value="TRNASYNTHTYR"/>
</dbReference>
<proteinExistence type="inferred from homology"/>
<evidence type="ECO:0000256" key="5">
    <source>
        <dbReference type="ARBA" id="ARBA00022598"/>
    </source>
</evidence>
<protein>
    <recommendedName>
        <fullName evidence="3 12">Tyrosine--tRNA ligase</fullName>
        <ecNumber evidence="3 12">6.1.1.1</ecNumber>
    </recommendedName>
    <alternativeName>
        <fullName evidence="10 12">Tyrosyl-tRNA synthetase</fullName>
    </alternativeName>
</protein>
<dbReference type="Proteomes" id="UP000095282">
    <property type="component" value="Unplaced"/>
</dbReference>
<evidence type="ECO:0000256" key="4">
    <source>
        <dbReference type="ARBA" id="ARBA00022490"/>
    </source>
</evidence>
<keyword evidence="7 12" id="KW-0067">ATP-binding</keyword>
<dbReference type="GO" id="GO:0005737">
    <property type="term" value="C:cytoplasm"/>
    <property type="evidence" value="ECO:0007669"/>
    <property type="project" value="UniProtKB-SubCell"/>
</dbReference>
<dbReference type="InterPro" id="IPR002305">
    <property type="entry name" value="aa-tRNA-synth_Ic"/>
</dbReference>
<evidence type="ECO:0000256" key="1">
    <source>
        <dbReference type="ARBA" id="ARBA00004496"/>
    </source>
</evidence>
<dbReference type="InterPro" id="IPR050489">
    <property type="entry name" value="Tyr-tRNA_synthase"/>
</dbReference>
<evidence type="ECO:0000313" key="13">
    <source>
        <dbReference type="Proteomes" id="UP000095282"/>
    </source>
</evidence>
<accession>A0A1I7USW5</accession>
<dbReference type="EC" id="6.1.1.1" evidence="3 12"/>
<dbReference type="STRING" id="1561998.A0A1I7USW5"/>
<dbReference type="FunFam" id="3.40.50.620:FF:000040">
    <property type="entry name" value="Tyrosine--tRNA ligase"/>
    <property type="match status" value="1"/>
</dbReference>
<dbReference type="WBParaSite" id="Csp11.Scaffold630.g19014.t1">
    <property type="protein sequence ID" value="Csp11.Scaffold630.g19014.t1"/>
    <property type="gene ID" value="Csp11.Scaffold630.g19014"/>
</dbReference>
<organism evidence="13 14">
    <name type="scientific">Caenorhabditis tropicalis</name>
    <dbReference type="NCBI Taxonomy" id="1561998"/>
    <lineage>
        <taxon>Eukaryota</taxon>
        <taxon>Metazoa</taxon>
        <taxon>Ecdysozoa</taxon>
        <taxon>Nematoda</taxon>
        <taxon>Chromadorea</taxon>
        <taxon>Rhabditida</taxon>
        <taxon>Rhabditina</taxon>
        <taxon>Rhabditomorpha</taxon>
        <taxon>Rhabditoidea</taxon>
        <taxon>Rhabditidae</taxon>
        <taxon>Peloderinae</taxon>
        <taxon>Caenorhabditis</taxon>
    </lineage>
</organism>
<evidence type="ECO:0000256" key="7">
    <source>
        <dbReference type="ARBA" id="ARBA00022840"/>
    </source>
</evidence>
<dbReference type="PANTHER" id="PTHR46264:SF4">
    <property type="entry name" value="TYROSINE--TRNA LIGASE, CYTOPLASMIC"/>
    <property type="match status" value="1"/>
</dbReference>
<evidence type="ECO:0000313" key="14">
    <source>
        <dbReference type="WBParaSite" id="Csp11.Scaffold630.g19014.t1"/>
    </source>
</evidence>
<dbReference type="NCBIfam" id="TIGR00234">
    <property type="entry name" value="tyrS"/>
    <property type="match status" value="1"/>
</dbReference>
<dbReference type="Gene3D" id="1.10.240.10">
    <property type="entry name" value="Tyrosyl-Transfer RNA Synthetase"/>
    <property type="match status" value="1"/>
</dbReference>
<evidence type="ECO:0000256" key="12">
    <source>
        <dbReference type="RuleBase" id="RU361234"/>
    </source>
</evidence>
<name>A0A1I7USW5_9PELO</name>
<keyword evidence="4" id="KW-0963">Cytoplasm</keyword>
<evidence type="ECO:0000256" key="6">
    <source>
        <dbReference type="ARBA" id="ARBA00022741"/>
    </source>
</evidence>
<dbReference type="SUPFAM" id="SSF52374">
    <property type="entry name" value="Nucleotidylyl transferase"/>
    <property type="match status" value="1"/>
</dbReference>
<dbReference type="AlphaFoldDB" id="A0A1I7USW5"/>
<dbReference type="PANTHER" id="PTHR46264">
    <property type="entry name" value="TYROSINE-TRNA LIGASE"/>
    <property type="match status" value="1"/>
</dbReference>
<dbReference type="Pfam" id="PF00579">
    <property type="entry name" value="tRNA-synt_1b"/>
    <property type="match status" value="1"/>
</dbReference>
<dbReference type="GO" id="GO:0005524">
    <property type="term" value="F:ATP binding"/>
    <property type="evidence" value="ECO:0007669"/>
    <property type="project" value="UniProtKB-KW"/>
</dbReference>
<reference evidence="14" key="1">
    <citation type="submission" date="2016-11" db="UniProtKB">
        <authorList>
            <consortium name="WormBaseParasite"/>
        </authorList>
    </citation>
    <scope>IDENTIFICATION</scope>
</reference>
<keyword evidence="5 12" id="KW-0436">Ligase</keyword>
<keyword evidence="6 12" id="KW-0547">Nucleotide-binding</keyword>
<dbReference type="GO" id="GO:0004831">
    <property type="term" value="F:tyrosine-tRNA ligase activity"/>
    <property type="evidence" value="ECO:0007669"/>
    <property type="project" value="UniProtKB-EC"/>
</dbReference>
<dbReference type="InterPro" id="IPR014729">
    <property type="entry name" value="Rossmann-like_a/b/a_fold"/>
</dbReference>
<evidence type="ECO:0000256" key="2">
    <source>
        <dbReference type="ARBA" id="ARBA00005594"/>
    </source>
</evidence>
<evidence type="ECO:0000256" key="8">
    <source>
        <dbReference type="ARBA" id="ARBA00022917"/>
    </source>
</evidence>
<evidence type="ECO:0000256" key="10">
    <source>
        <dbReference type="ARBA" id="ARBA00033323"/>
    </source>
</evidence>
<evidence type="ECO:0000256" key="3">
    <source>
        <dbReference type="ARBA" id="ARBA00013160"/>
    </source>
</evidence>
<comment type="catalytic activity">
    <reaction evidence="11 12">
        <text>tRNA(Tyr) + L-tyrosine + ATP = L-tyrosyl-tRNA(Tyr) + AMP + diphosphate + H(+)</text>
        <dbReference type="Rhea" id="RHEA:10220"/>
        <dbReference type="Rhea" id="RHEA-COMP:9706"/>
        <dbReference type="Rhea" id="RHEA-COMP:9707"/>
        <dbReference type="ChEBI" id="CHEBI:15378"/>
        <dbReference type="ChEBI" id="CHEBI:30616"/>
        <dbReference type="ChEBI" id="CHEBI:33019"/>
        <dbReference type="ChEBI" id="CHEBI:58315"/>
        <dbReference type="ChEBI" id="CHEBI:78442"/>
        <dbReference type="ChEBI" id="CHEBI:78536"/>
        <dbReference type="ChEBI" id="CHEBI:456215"/>
        <dbReference type="EC" id="6.1.1.1"/>
    </reaction>
</comment>
<dbReference type="Gene3D" id="3.40.50.620">
    <property type="entry name" value="HUPs"/>
    <property type="match status" value="1"/>
</dbReference>
<comment type="similarity">
    <text evidence="2 12">Belongs to the class-I aminoacyl-tRNA synthetase family.</text>
</comment>
<comment type="subcellular location">
    <subcellularLocation>
        <location evidence="1">Cytoplasm</location>
    </subcellularLocation>
</comment>
<dbReference type="eggNOG" id="KOG2144">
    <property type="taxonomic scope" value="Eukaryota"/>
</dbReference>
<dbReference type="InterPro" id="IPR002307">
    <property type="entry name" value="Tyr-tRNA-ligase"/>
</dbReference>
<dbReference type="FunFam" id="1.10.240.10:FF:000011">
    <property type="entry name" value="Tyrosine--tRNA ligase"/>
    <property type="match status" value="1"/>
</dbReference>
<evidence type="ECO:0000256" key="9">
    <source>
        <dbReference type="ARBA" id="ARBA00023146"/>
    </source>
</evidence>
<dbReference type="NCBIfam" id="NF006330">
    <property type="entry name" value="PRK08560.1"/>
    <property type="match status" value="1"/>
</dbReference>
<sequence>MSAADTKKEEISEKTRETRDLILRNLQESLGVDKLTKQLETEGKVAHVYWGTATTGKPHVGYLVPMRKIADFLQAGLKVTILFADLHAYLDNMKSSWELLKSRVVYYECVIKALLQSLDVPIDQLYFTKGTEYQLSRQYTDDVLRLSSQVSQRDALKAGAEVVKQVESPLLSGLLYPLLQALDEQYLKVDGQFGGVDQRKIFILAEEQLPKLKLGKRWHLMNPMVPGLTGSKMSSSEEDSKIDVLDEPEKVRAKILGAACSRDQPDNGVLAFYNFVLFPIVSPEAIVISNQQFFEFSALKQAYLDGKLDENALKTFLAEFLVNLLDKVRARCDNDIVREAKEKGYSKIVESEDVSSPEKPLPQLNADQKTWKERIQSGTEVFHEKDLDRVLSTVSSSKPLHIMFVAQGKENSILDSLLLFSRSNLFWIQESQSKEPF</sequence>